<evidence type="ECO:0000256" key="3">
    <source>
        <dbReference type="ARBA" id="ARBA00022833"/>
    </source>
</evidence>
<accession>C4JJF9</accession>
<dbReference type="VEuPathDB" id="FungiDB:UREG_01766"/>
<dbReference type="GO" id="GO:0046872">
    <property type="term" value="F:metal ion binding"/>
    <property type="evidence" value="ECO:0007669"/>
    <property type="project" value="UniProtKB-KW"/>
</dbReference>
<organism evidence="5 6">
    <name type="scientific">Uncinocarpus reesii (strain UAMH 1704)</name>
    <dbReference type="NCBI Taxonomy" id="336963"/>
    <lineage>
        <taxon>Eukaryota</taxon>
        <taxon>Fungi</taxon>
        <taxon>Dikarya</taxon>
        <taxon>Ascomycota</taxon>
        <taxon>Pezizomycotina</taxon>
        <taxon>Eurotiomycetes</taxon>
        <taxon>Eurotiomycetidae</taxon>
        <taxon>Onygenales</taxon>
        <taxon>Onygenaceae</taxon>
        <taxon>Uncinocarpus</taxon>
    </lineage>
</organism>
<dbReference type="OrthoDB" id="3930719at2759"/>
<evidence type="ECO:0000259" key="4">
    <source>
        <dbReference type="PROSITE" id="PS51891"/>
    </source>
</evidence>
<dbReference type="RefSeq" id="XP_002542250.1">
    <property type="nucleotide sequence ID" value="XM_002542204.1"/>
</dbReference>
<comment type="similarity">
    <text evidence="1">Belongs to the Gfa family.</text>
</comment>
<dbReference type="PROSITE" id="PS51891">
    <property type="entry name" value="CENP_V_GFA"/>
    <property type="match status" value="1"/>
</dbReference>
<proteinExistence type="inferred from homology"/>
<dbReference type="Proteomes" id="UP000002058">
    <property type="component" value="Unassembled WGS sequence"/>
</dbReference>
<feature type="domain" description="CENP-V/GFA" evidence="4">
    <location>
        <begin position="15"/>
        <end position="144"/>
    </location>
</feature>
<dbReference type="GeneID" id="8443819"/>
<dbReference type="Gene3D" id="2.170.150.70">
    <property type="match status" value="1"/>
</dbReference>
<dbReference type="SUPFAM" id="SSF51316">
    <property type="entry name" value="Mss4-like"/>
    <property type="match status" value="1"/>
</dbReference>
<dbReference type="KEGG" id="ure:UREG_01766"/>
<dbReference type="InterPro" id="IPR052355">
    <property type="entry name" value="CENP-V-like"/>
</dbReference>
<reference evidence="6" key="1">
    <citation type="journal article" date="2009" name="Genome Res.">
        <title>Comparative genomic analyses of the human fungal pathogens Coccidioides and their relatives.</title>
        <authorList>
            <person name="Sharpton T.J."/>
            <person name="Stajich J.E."/>
            <person name="Rounsley S.D."/>
            <person name="Gardner M.J."/>
            <person name="Wortman J.R."/>
            <person name="Jordar V.S."/>
            <person name="Maiti R."/>
            <person name="Kodira C.D."/>
            <person name="Neafsey D.E."/>
            <person name="Zeng Q."/>
            <person name="Hung C.-Y."/>
            <person name="McMahan C."/>
            <person name="Muszewska A."/>
            <person name="Grynberg M."/>
            <person name="Mandel M.A."/>
            <person name="Kellner E.M."/>
            <person name="Barker B.M."/>
            <person name="Galgiani J.N."/>
            <person name="Orbach M.J."/>
            <person name="Kirkland T.N."/>
            <person name="Cole G.T."/>
            <person name="Henn M.R."/>
            <person name="Birren B.W."/>
            <person name="Taylor J.W."/>
        </authorList>
    </citation>
    <scope>NUCLEOTIDE SEQUENCE [LARGE SCALE GENOMIC DNA]</scope>
    <source>
        <strain evidence="6">UAMH 1704</strain>
    </source>
</reference>
<dbReference type="InterPro" id="IPR011057">
    <property type="entry name" value="Mss4-like_sf"/>
</dbReference>
<dbReference type="OMA" id="SCHCGFI"/>
<dbReference type="InParanoid" id="C4JJF9"/>
<keyword evidence="3" id="KW-0862">Zinc</keyword>
<dbReference type="GO" id="GO:0016846">
    <property type="term" value="F:carbon-sulfur lyase activity"/>
    <property type="evidence" value="ECO:0007669"/>
    <property type="project" value="InterPro"/>
</dbReference>
<protein>
    <recommendedName>
        <fullName evidence="4">CENP-V/GFA domain-containing protein</fullName>
    </recommendedName>
</protein>
<keyword evidence="6" id="KW-1185">Reference proteome</keyword>
<keyword evidence="2" id="KW-0479">Metal-binding</keyword>
<sequence>MSSAPMASSSSRRPYHGSCHCGKVRYIAFVALPPAVGLDINRQNTLRFYKCNCSTCHKTGFFHMRLPNPAQDFVLLSPTDPDALSNYTCFEEYLNWFFCSTCGVRCFTAATDGRSEEIDLEAKLGKPSEGKLTRIWRMGEEKWQPGKKGYLSINLHTIDQGQDGLDLRELVDKKWVEYLDCKEETSPLRYDYPQNGGTW</sequence>
<evidence type="ECO:0000256" key="1">
    <source>
        <dbReference type="ARBA" id="ARBA00005495"/>
    </source>
</evidence>
<evidence type="ECO:0000313" key="5">
    <source>
        <dbReference type="EMBL" id="EEP76917.1"/>
    </source>
</evidence>
<dbReference type="EMBL" id="CH476615">
    <property type="protein sequence ID" value="EEP76917.1"/>
    <property type="molecule type" value="Genomic_DNA"/>
</dbReference>
<dbReference type="HOGENOM" id="CLU_087334_0_0_1"/>
<evidence type="ECO:0000313" key="6">
    <source>
        <dbReference type="Proteomes" id="UP000002058"/>
    </source>
</evidence>
<dbReference type="PANTHER" id="PTHR28620">
    <property type="entry name" value="CENTROMERE PROTEIN V"/>
    <property type="match status" value="1"/>
</dbReference>
<dbReference type="InterPro" id="IPR006913">
    <property type="entry name" value="CENP-V/GFA"/>
</dbReference>
<dbReference type="PANTHER" id="PTHR28620:SF1">
    <property type="entry name" value="CENP-V_GFA DOMAIN-CONTAINING PROTEIN"/>
    <property type="match status" value="1"/>
</dbReference>
<dbReference type="eggNOG" id="ENOG502SRBP">
    <property type="taxonomic scope" value="Eukaryota"/>
</dbReference>
<gene>
    <name evidence="5" type="ORF">UREG_01766</name>
</gene>
<dbReference type="AlphaFoldDB" id="C4JJF9"/>
<name>C4JJF9_UNCRE</name>
<evidence type="ECO:0000256" key="2">
    <source>
        <dbReference type="ARBA" id="ARBA00022723"/>
    </source>
</evidence>